<comment type="catalytic activity">
    <reaction evidence="19">
        <text>5alpha-androstane-3beta,17beta-diol + NADP(+) = 17beta-hydroxy-5alpha-androstan-3-one + NADPH + H(+)</text>
        <dbReference type="Rhea" id="RHEA:16297"/>
        <dbReference type="ChEBI" id="CHEBI:15378"/>
        <dbReference type="ChEBI" id="CHEBI:16330"/>
        <dbReference type="ChEBI" id="CHEBI:18329"/>
        <dbReference type="ChEBI" id="CHEBI:57783"/>
        <dbReference type="ChEBI" id="CHEBI:58349"/>
        <dbReference type="EC" id="1.1.1.210"/>
    </reaction>
    <physiologicalReaction direction="right-to-left" evidence="19">
        <dbReference type="Rhea" id="RHEA:16299"/>
    </physiologicalReaction>
</comment>
<dbReference type="CDD" id="cd08941">
    <property type="entry name" value="3KS_SDR_c"/>
    <property type="match status" value="1"/>
</dbReference>
<dbReference type="Proteomes" id="UP000007110">
    <property type="component" value="Unassembled WGS sequence"/>
</dbReference>
<evidence type="ECO:0000256" key="13">
    <source>
        <dbReference type="ARBA" id="ARBA00023589"/>
    </source>
</evidence>
<dbReference type="PANTHER" id="PTHR44442:SF1">
    <property type="entry name" value="3-KETO-STEROID REDUCTASE_17-BETA-HYDROXYSTEROID DEHYDROGENASE 7"/>
    <property type="match status" value="1"/>
</dbReference>
<dbReference type="InterPro" id="IPR052834">
    <property type="entry name" value="3KSR/17beta-HSD"/>
</dbReference>
<keyword evidence="5" id="KW-0521">NADP</keyword>
<organism evidence="32 33">
    <name type="scientific">Strongylocentrotus purpuratus</name>
    <name type="common">Purple sea urchin</name>
    <dbReference type="NCBI Taxonomy" id="7668"/>
    <lineage>
        <taxon>Eukaryota</taxon>
        <taxon>Metazoa</taxon>
        <taxon>Echinodermata</taxon>
        <taxon>Eleutherozoa</taxon>
        <taxon>Echinozoa</taxon>
        <taxon>Echinoidea</taxon>
        <taxon>Euechinoidea</taxon>
        <taxon>Echinacea</taxon>
        <taxon>Camarodonta</taxon>
        <taxon>Echinidea</taxon>
        <taxon>Strongylocentrotidae</taxon>
        <taxon>Strongylocentrotus</taxon>
    </lineage>
</organism>
<dbReference type="GO" id="GO:0000253">
    <property type="term" value="F:3-beta-hydroxysteroid 3-dehydrogenase (NADP+) activity"/>
    <property type="evidence" value="ECO:0000318"/>
    <property type="project" value="GO_Central"/>
</dbReference>
<dbReference type="GO" id="GO:0006695">
    <property type="term" value="P:cholesterol biosynthetic process"/>
    <property type="evidence" value="ECO:0000318"/>
    <property type="project" value="GO_Central"/>
</dbReference>
<keyword evidence="10" id="KW-0443">Lipid metabolism</keyword>
<dbReference type="InterPro" id="IPR042829">
    <property type="entry name" value="HSD17B7/Erg27"/>
</dbReference>
<comment type="catalytic activity">
    <reaction evidence="21">
        <text>4alpha-methyl-5alpha-cholest-7-en-3beta-ol + NADP(+) = 4alpha-methyl-5alpha-cholest-7-en-3-one + NADPH + H(+)</text>
        <dbReference type="Rhea" id="RHEA:18409"/>
        <dbReference type="ChEBI" id="CHEBI:15378"/>
        <dbReference type="ChEBI" id="CHEBI:16495"/>
        <dbReference type="ChEBI" id="CHEBI:18378"/>
        <dbReference type="ChEBI" id="CHEBI:57783"/>
        <dbReference type="ChEBI" id="CHEBI:58349"/>
        <dbReference type="EC" id="1.1.1.270"/>
    </reaction>
    <physiologicalReaction direction="right-to-left" evidence="21">
        <dbReference type="Rhea" id="RHEA:18411"/>
    </physiologicalReaction>
</comment>
<dbReference type="InParanoid" id="A0A7M7RG97"/>
<keyword evidence="7" id="KW-1133">Transmembrane helix</keyword>
<dbReference type="FunFam" id="3.40.50.720:FF:000289">
    <property type="entry name" value="Hydroxysteroid 17-beta dehydrogenase 7"/>
    <property type="match status" value="1"/>
</dbReference>
<comment type="catalytic activity">
    <reaction evidence="18">
        <text>5alpha-cholest-8-en-3-one + NADPH + H(+) = 5alpha-cholest-8-en-3beta-ol + NADP(+)</text>
        <dbReference type="Rhea" id="RHEA:46852"/>
        <dbReference type="ChEBI" id="CHEBI:15378"/>
        <dbReference type="ChEBI" id="CHEBI:16608"/>
        <dbReference type="ChEBI" id="CHEBI:57783"/>
        <dbReference type="ChEBI" id="CHEBI:58349"/>
        <dbReference type="ChEBI" id="CHEBI:87056"/>
    </reaction>
    <physiologicalReaction direction="left-to-right" evidence="18">
        <dbReference type="Rhea" id="RHEA:46853"/>
    </physiologicalReaction>
</comment>
<comment type="catalytic activity">
    <reaction evidence="20">
        <text>a 3beta-hydroxysteroid + NADP(+) = a 3-oxosteroid + NADPH + H(+)</text>
        <dbReference type="Rhea" id="RHEA:34787"/>
        <dbReference type="ChEBI" id="CHEBI:15378"/>
        <dbReference type="ChEBI" id="CHEBI:36836"/>
        <dbReference type="ChEBI" id="CHEBI:47788"/>
        <dbReference type="ChEBI" id="CHEBI:57783"/>
        <dbReference type="ChEBI" id="CHEBI:58349"/>
        <dbReference type="EC" id="1.1.1.270"/>
    </reaction>
    <physiologicalReaction direction="right-to-left" evidence="20">
        <dbReference type="Rhea" id="RHEA:34789"/>
    </physiologicalReaction>
</comment>
<evidence type="ECO:0000256" key="8">
    <source>
        <dbReference type="ARBA" id="ARBA00023002"/>
    </source>
</evidence>
<evidence type="ECO:0000256" key="25">
    <source>
        <dbReference type="ARBA" id="ARBA00063141"/>
    </source>
</evidence>
<dbReference type="GO" id="GO:0004303">
    <property type="term" value="F:estradiol 17-beta-dehydrogenase [NAD(P)+] activity"/>
    <property type="evidence" value="ECO:0007669"/>
    <property type="project" value="UniProtKB-EC"/>
</dbReference>
<keyword evidence="2" id="KW-0444">Lipid biosynthesis</keyword>
<dbReference type="FunCoup" id="A0A7M7RG97">
    <property type="interactions" value="13"/>
</dbReference>
<comment type="catalytic activity">
    <reaction evidence="17">
        <text>3-dehydro-4alpha-methylzymosterol + NADPH + H(+) = 4alpha-methylzymosterol + NADP(+)</text>
        <dbReference type="Rhea" id="RHEA:36379"/>
        <dbReference type="ChEBI" id="CHEBI:1949"/>
        <dbReference type="ChEBI" id="CHEBI:15378"/>
        <dbReference type="ChEBI" id="CHEBI:57783"/>
        <dbReference type="ChEBI" id="CHEBI:58349"/>
        <dbReference type="ChEBI" id="CHEBI:136486"/>
        <dbReference type="EC" id="1.1.1.270"/>
    </reaction>
    <physiologicalReaction direction="left-to-right" evidence="17">
        <dbReference type="Rhea" id="RHEA:36380"/>
    </physiologicalReaction>
</comment>
<evidence type="ECO:0000256" key="30">
    <source>
        <dbReference type="ARBA" id="ARBA00083156"/>
    </source>
</evidence>
<reference evidence="32" key="2">
    <citation type="submission" date="2021-01" db="UniProtKB">
        <authorList>
            <consortium name="EnsemblMetazoa"/>
        </authorList>
    </citation>
    <scope>IDENTIFICATION</scope>
</reference>
<evidence type="ECO:0000256" key="21">
    <source>
        <dbReference type="ARBA" id="ARBA00052439"/>
    </source>
</evidence>
<proteinExistence type="inferred from homology"/>
<keyword evidence="12" id="KW-0325">Glycoprotein</keyword>
<dbReference type="Gene3D" id="3.40.50.720">
    <property type="entry name" value="NAD(P)-binding Rossmann-like Domain"/>
    <property type="match status" value="1"/>
</dbReference>
<dbReference type="CTD" id="51478"/>
<dbReference type="EC" id="1.1.1.210" evidence="26"/>
<evidence type="ECO:0000256" key="4">
    <source>
        <dbReference type="ARBA" id="ARBA00022824"/>
    </source>
</evidence>
<dbReference type="Pfam" id="PF00106">
    <property type="entry name" value="adh_short"/>
    <property type="match status" value="1"/>
</dbReference>
<comment type="catalytic activity">
    <reaction evidence="24">
        <text>zymosterone + NADPH + H(+) = zymosterol + NADP(+)</text>
        <dbReference type="Rhea" id="RHEA:33459"/>
        <dbReference type="ChEBI" id="CHEBI:15378"/>
        <dbReference type="ChEBI" id="CHEBI:18252"/>
        <dbReference type="ChEBI" id="CHEBI:52386"/>
        <dbReference type="ChEBI" id="CHEBI:57783"/>
        <dbReference type="ChEBI" id="CHEBI:58349"/>
    </reaction>
    <physiologicalReaction direction="left-to-right" evidence="24">
        <dbReference type="Rhea" id="RHEA:33460"/>
    </physiologicalReaction>
</comment>
<dbReference type="UniPathway" id="UPA00770">
    <property type="reaction ID" value="UER00758"/>
</dbReference>
<evidence type="ECO:0000256" key="17">
    <source>
        <dbReference type="ARBA" id="ARBA00048246"/>
    </source>
</evidence>
<evidence type="ECO:0000256" key="16">
    <source>
        <dbReference type="ARBA" id="ARBA00037929"/>
    </source>
</evidence>
<comment type="catalytic activity">
    <reaction evidence="22">
        <text>4alpha-methyl-5alpha-cholest-8-en-3-one + NADPH + H(+) = 4alpha-methyl-5alpha-cholest-8-en-3beta-ol + NADP(+)</text>
        <dbReference type="Rhea" id="RHEA:46832"/>
        <dbReference type="ChEBI" id="CHEBI:15378"/>
        <dbReference type="ChEBI" id="CHEBI:57783"/>
        <dbReference type="ChEBI" id="CHEBI:58349"/>
        <dbReference type="ChEBI" id="CHEBI:87050"/>
        <dbReference type="ChEBI" id="CHEBI:87051"/>
    </reaction>
    <physiologicalReaction direction="left-to-right" evidence="22">
        <dbReference type="Rhea" id="RHEA:46833"/>
    </physiologicalReaction>
</comment>
<comment type="pathway">
    <text evidence="16">Steroid biosynthesis; estrogen biosynthesis.</text>
</comment>
<evidence type="ECO:0000256" key="27">
    <source>
        <dbReference type="ARBA" id="ARBA00071031"/>
    </source>
</evidence>
<keyword evidence="4" id="KW-0256">Endoplasmic reticulum</keyword>
<evidence type="ECO:0000256" key="1">
    <source>
        <dbReference type="ARBA" id="ARBA00004389"/>
    </source>
</evidence>
<evidence type="ECO:0000256" key="15">
    <source>
        <dbReference type="ARBA" id="ARBA00023621"/>
    </source>
</evidence>
<evidence type="ECO:0000256" key="22">
    <source>
        <dbReference type="ARBA" id="ARBA00052448"/>
    </source>
</evidence>
<comment type="subcellular location">
    <subcellularLocation>
        <location evidence="1">Endoplasmic reticulum membrane</location>
        <topology evidence="1">Single-pass membrane protein</topology>
    </subcellularLocation>
</comment>
<dbReference type="InterPro" id="IPR002347">
    <property type="entry name" value="SDR_fam"/>
</dbReference>
<keyword evidence="6" id="KW-0752">Steroid biosynthesis</keyword>
<evidence type="ECO:0000313" key="33">
    <source>
        <dbReference type="Proteomes" id="UP000007110"/>
    </source>
</evidence>
<evidence type="ECO:0000256" key="11">
    <source>
        <dbReference type="ARBA" id="ARBA00023136"/>
    </source>
</evidence>
<reference evidence="33" key="1">
    <citation type="submission" date="2015-02" db="EMBL/GenBank/DDBJ databases">
        <title>Genome sequencing for Strongylocentrotus purpuratus.</title>
        <authorList>
            <person name="Murali S."/>
            <person name="Liu Y."/>
            <person name="Vee V."/>
            <person name="English A."/>
            <person name="Wang M."/>
            <person name="Skinner E."/>
            <person name="Han Y."/>
            <person name="Muzny D.M."/>
            <person name="Worley K.C."/>
            <person name="Gibbs R.A."/>
        </authorList>
    </citation>
    <scope>NUCLEOTIDE SEQUENCE</scope>
</reference>
<protein>
    <recommendedName>
        <fullName evidence="27">3-keto-steroid reductase/17-beta-hydroxysteroid dehydrogenase 7</fullName>
        <ecNumber evidence="26">1.1.1.210</ecNumber>
        <ecNumber evidence="15">1.1.1.270</ecNumber>
    </recommendedName>
    <alternativeName>
        <fullName evidence="29">17-beta-hydroxysteroid dehydrogenase 7</fullName>
    </alternativeName>
    <alternativeName>
        <fullName evidence="30">3-keto-steroid reductase</fullName>
    </alternativeName>
    <alternativeName>
        <fullName evidence="28">Dihydrotestosterone oxidoreductase</fullName>
    </alternativeName>
    <alternativeName>
        <fullName evidence="31">Estradiol 17-beta-dehydrogenase 7</fullName>
    </alternativeName>
</protein>
<evidence type="ECO:0000256" key="5">
    <source>
        <dbReference type="ARBA" id="ARBA00022857"/>
    </source>
</evidence>
<dbReference type="InterPro" id="IPR036291">
    <property type="entry name" value="NAD(P)-bd_dom_sf"/>
</dbReference>
<comment type="subunit">
    <text evidence="25">Binds to the short form of prolactin receptor.</text>
</comment>
<dbReference type="GeneID" id="588363"/>
<dbReference type="EnsemblMetazoa" id="XM_788052">
    <property type="protein sequence ID" value="XP_793145"/>
    <property type="gene ID" value="LOC588363"/>
</dbReference>
<dbReference type="PANTHER" id="PTHR44442">
    <property type="entry name" value="3-KETO-STEROID REDUCTASE"/>
    <property type="match status" value="1"/>
</dbReference>
<dbReference type="GO" id="GO:0005789">
    <property type="term" value="C:endoplasmic reticulum membrane"/>
    <property type="evidence" value="ECO:0000318"/>
    <property type="project" value="GO_Central"/>
</dbReference>
<dbReference type="AlphaFoldDB" id="A0A7M7RG97"/>
<dbReference type="OrthoDB" id="9989144at2759"/>
<evidence type="ECO:0000256" key="23">
    <source>
        <dbReference type="ARBA" id="ARBA00052450"/>
    </source>
</evidence>
<evidence type="ECO:0000256" key="9">
    <source>
        <dbReference type="ARBA" id="ARBA00023027"/>
    </source>
</evidence>
<dbReference type="GO" id="GO:0006703">
    <property type="term" value="P:estrogen biosynthetic process"/>
    <property type="evidence" value="ECO:0007669"/>
    <property type="project" value="UniProtKB-ARBA"/>
</dbReference>
<evidence type="ECO:0000256" key="31">
    <source>
        <dbReference type="ARBA" id="ARBA00083257"/>
    </source>
</evidence>
<dbReference type="KEGG" id="spu:588363"/>
<name>A0A7M7RG97_STRPU</name>
<keyword evidence="3" id="KW-0812">Transmembrane</keyword>
<evidence type="ECO:0000256" key="6">
    <source>
        <dbReference type="ARBA" id="ARBA00022955"/>
    </source>
</evidence>
<evidence type="ECO:0000256" key="10">
    <source>
        <dbReference type="ARBA" id="ARBA00023098"/>
    </source>
</evidence>
<evidence type="ECO:0000256" key="7">
    <source>
        <dbReference type="ARBA" id="ARBA00022989"/>
    </source>
</evidence>
<dbReference type="GO" id="GO:0047024">
    <property type="term" value="F:5-alpha-androstane-3-beta,17-beta-diol dehydrogenase (NADP+) activity"/>
    <property type="evidence" value="ECO:0007669"/>
    <property type="project" value="UniProtKB-EC"/>
</dbReference>
<accession>A0A7M7RG97</accession>
<evidence type="ECO:0000256" key="14">
    <source>
        <dbReference type="ARBA" id="ARBA00023593"/>
    </source>
</evidence>
<dbReference type="PRINTS" id="PR00081">
    <property type="entry name" value="GDHRDH"/>
</dbReference>
<keyword evidence="8" id="KW-0560">Oxidoreductase</keyword>
<keyword evidence="33" id="KW-1185">Reference proteome</keyword>
<evidence type="ECO:0000256" key="12">
    <source>
        <dbReference type="ARBA" id="ARBA00023180"/>
    </source>
</evidence>
<keyword evidence="11" id="KW-0472">Membrane</keyword>
<evidence type="ECO:0000256" key="20">
    <source>
        <dbReference type="ARBA" id="ARBA00051929"/>
    </source>
</evidence>
<evidence type="ECO:0000256" key="26">
    <source>
        <dbReference type="ARBA" id="ARBA00066807"/>
    </source>
</evidence>
<dbReference type="EC" id="1.1.1.270" evidence="15"/>
<comment type="similarity">
    <text evidence="14">Belongs to the short-chain dehydrogenases/reductases (SDR) family. ERG27 subfamily.</text>
</comment>
<evidence type="ECO:0000256" key="19">
    <source>
        <dbReference type="ARBA" id="ARBA00051795"/>
    </source>
</evidence>
<evidence type="ECO:0000256" key="2">
    <source>
        <dbReference type="ARBA" id="ARBA00022516"/>
    </source>
</evidence>
<evidence type="ECO:0000256" key="24">
    <source>
        <dbReference type="ARBA" id="ARBA00052561"/>
    </source>
</evidence>
<keyword evidence="9" id="KW-0520">NAD</keyword>
<dbReference type="OMA" id="WHNIDGY"/>
<evidence type="ECO:0000313" key="32">
    <source>
        <dbReference type="EnsemblMetazoa" id="XP_793145"/>
    </source>
</evidence>
<evidence type="ECO:0000256" key="29">
    <source>
        <dbReference type="ARBA" id="ARBA00081545"/>
    </source>
</evidence>
<evidence type="ECO:0000256" key="18">
    <source>
        <dbReference type="ARBA" id="ARBA00050673"/>
    </source>
</evidence>
<dbReference type="SUPFAM" id="SSF51735">
    <property type="entry name" value="NAD(P)-binding Rossmann-fold domains"/>
    <property type="match status" value="1"/>
</dbReference>
<evidence type="ECO:0000256" key="3">
    <source>
        <dbReference type="ARBA" id="ARBA00022692"/>
    </source>
</evidence>
<evidence type="ECO:0000256" key="28">
    <source>
        <dbReference type="ARBA" id="ARBA00077091"/>
    </source>
</evidence>
<dbReference type="RefSeq" id="XP_793145.3">
    <property type="nucleotide sequence ID" value="XM_788052.5"/>
</dbReference>
<comment type="pathway">
    <text evidence="13">Steroid biosynthesis; zymosterol biosynthesis; zymosterol from lanosterol: step 5/6.</text>
</comment>
<sequence>MVNTDSEETQEKKVVIITGANAGIGYSIADRLLALDITLLIVLACRNLSKAETAKQNLLSSHPDATVDIVQLDTSKLTSVYKACAEIKQRYDRLDYLYLNAGTMPNVTFNYSNFFKSMWNPLKFIRILSTGEGLLNVQDGATEDGLRSVFCTNIFGHYVLIQGLLDMLCEDGGSQIIWTSSSNASAQLFSIDDIQHENGSESYSSSKHAVDLLSQALNDKFNSQGVYSRVTCPGFMSTNMTSPILPGWMWSFSTPLLYLFRLVAPRLCITPYNGAEALVWLFSTSPETTKSDIKYVSHCSLFGTRYVHTDKLDMNPDHAELLYKKLNVLEQSFRYKFSNKSEKNVSMS</sequence>
<comment type="catalytic activity">
    <reaction evidence="23">
        <text>17beta-estradiol + NADP(+) = estrone + NADPH + H(+)</text>
        <dbReference type="Rhea" id="RHEA:24616"/>
        <dbReference type="ChEBI" id="CHEBI:15378"/>
        <dbReference type="ChEBI" id="CHEBI:16469"/>
        <dbReference type="ChEBI" id="CHEBI:17263"/>
        <dbReference type="ChEBI" id="CHEBI:57783"/>
        <dbReference type="ChEBI" id="CHEBI:58349"/>
        <dbReference type="EC" id="1.1.1.62"/>
    </reaction>
    <physiologicalReaction direction="right-to-left" evidence="23">
        <dbReference type="Rhea" id="RHEA:24618"/>
    </physiologicalReaction>
</comment>